<sequence>MTVHVPDTLTIDYSEKYIMSIRLRPGGLSFSGYAPSEAESFFYREVEFDRAVPFLSSLQEFFFANECLSWAYKRVHVVSVSAGYTIVPRSFFREEEKGRLLDFNFAVPSPFCRSQSLAGEEAELVYPMDEDVYKFCSRSLSRPFFSHYLVPLLDLWKKRSRSVAARQMYVVVEKGRMDVACYASGGGLLFVNTFPISRADDRMYYILYVWKEVGLDPREDQLLLSGEPRLTADLGDSLRMYLRHVQPMEIPSEAYLWGTEVAKAPLDVISLFVCES</sequence>
<proteinExistence type="predicted"/>
<dbReference type="EMBL" id="DXEN01000066">
    <property type="protein sequence ID" value="HIX86687.1"/>
    <property type="molecule type" value="Genomic_DNA"/>
</dbReference>
<accession>A0A9D1XS07</accession>
<reference evidence="1" key="2">
    <citation type="submission" date="2021-04" db="EMBL/GenBank/DDBJ databases">
        <authorList>
            <person name="Gilroy R."/>
        </authorList>
    </citation>
    <scope>NUCLEOTIDE SEQUENCE</scope>
    <source>
        <strain evidence="1">ChiHecec2B26-12326</strain>
    </source>
</reference>
<dbReference type="AlphaFoldDB" id="A0A9D1XS07"/>
<dbReference type="Proteomes" id="UP000823847">
    <property type="component" value="Unassembled WGS sequence"/>
</dbReference>
<protein>
    <submittedName>
        <fullName evidence="1">DUF3822 family protein</fullName>
    </submittedName>
</protein>
<dbReference type="InterPro" id="IPR024213">
    <property type="entry name" value="DUF3822"/>
</dbReference>
<comment type="caution">
    <text evidence="1">The sequence shown here is derived from an EMBL/GenBank/DDBJ whole genome shotgun (WGS) entry which is preliminary data.</text>
</comment>
<reference evidence="1" key="1">
    <citation type="journal article" date="2021" name="PeerJ">
        <title>Extensive microbial diversity within the chicken gut microbiome revealed by metagenomics and culture.</title>
        <authorList>
            <person name="Gilroy R."/>
            <person name="Ravi A."/>
            <person name="Getino M."/>
            <person name="Pursley I."/>
            <person name="Horton D.L."/>
            <person name="Alikhan N.F."/>
            <person name="Baker D."/>
            <person name="Gharbi K."/>
            <person name="Hall N."/>
            <person name="Watson M."/>
            <person name="Adriaenssens E.M."/>
            <person name="Foster-Nyarko E."/>
            <person name="Jarju S."/>
            <person name="Secka A."/>
            <person name="Antonio M."/>
            <person name="Oren A."/>
            <person name="Chaudhuri R.R."/>
            <person name="La Ragione R."/>
            <person name="Hildebrand F."/>
            <person name="Pallen M.J."/>
        </authorList>
    </citation>
    <scope>NUCLEOTIDE SEQUENCE</scope>
    <source>
        <strain evidence="1">ChiHecec2B26-12326</strain>
    </source>
</reference>
<dbReference type="CDD" id="cd24013">
    <property type="entry name" value="ASKHA_ATPase_BT3980-like"/>
    <property type="match status" value="1"/>
</dbReference>
<evidence type="ECO:0000313" key="1">
    <source>
        <dbReference type="EMBL" id="HIX86687.1"/>
    </source>
</evidence>
<dbReference type="Gene3D" id="3.30.420.260">
    <property type="match status" value="1"/>
</dbReference>
<dbReference type="Gene3D" id="3.30.420.250">
    <property type="match status" value="1"/>
</dbReference>
<dbReference type="Pfam" id="PF12864">
    <property type="entry name" value="DUF3822"/>
    <property type="match status" value="1"/>
</dbReference>
<name>A0A9D1XS07_9BACT</name>
<gene>
    <name evidence="1" type="ORF">H9848_08810</name>
</gene>
<evidence type="ECO:0000313" key="2">
    <source>
        <dbReference type="Proteomes" id="UP000823847"/>
    </source>
</evidence>
<organism evidence="1 2">
    <name type="scientific">Candidatus Parabacteroides intestinigallinarum</name>
    <dbReference type="NCBI Taxonomy" id="2838722"/>
    <lineage>
        <taxon>Bacteria</taxon>
        <taxon>Pseudomonadati</taxon>
        <taxon>Bacteroidota</taxon>
        <taxon>Bacteroidia</taxon>
        <taxon>Bacteroidales</taxon>
        <taxon>Tannerellaceae</taxon>
        <taxon>Parabacteroides</taxon>
    </lineage>
</organism>